<dbReference type="RefSeq" id="WP_094786528.1">
    <property type="nucleotide sequence ID" value="NZ_NDXW01000001.1"/>
</dbReference>
<dbReference type="Proteomes" id="UP000257039">
    <property type="component" value="Unassembled WGS sequence"/>
</dbReference>
<dbReference type="SUPFAM" id="SSF55469">
    <property type="entry name" value="FMN-dependent nitroreductase-like"/>
    <property type="match status" value="1"/>
</dbReference>
<feature type="domain" description="Nitroreductase" evidence="4">
    <location>
        <begin position="190"/>
        <end position="240"/>
    </location>
</feature>
<dbReference type="InterPro" id="IPR000415">
    <property type="entry name" value="Nitroreductase-like"/>
</dbReference>
<dbReference type="PANTHER" id="PTHR23026">
    <property type="entry name" value="NADPH NITROREDUCTASE"/>
    <property type="match status" value="1"/>
</dbReference>
<evidence type="ECO:0000259" key="4">
    <source>
        <dbReference type="Pfam" id="PF00881"/>
    </source>
</evidence>
<sequence>MNKKVKKVLGQERIEKLKAIRQEFYLTFVKFIASNKIFRMLYVIFSSSFDNEIDAVFQGQVRYTRNRQSADSVNYLLRRNIHRIEKGLIMKPRRNVFAVNYIFETVCALQKSIESKDYKDEVEIHWAIDILNLYFTVIDLKNSEVSRSKKLFDGLNFDNSEESNAKFIPYKASLIDNLKVPSFDVFSELVKARRSIRFYSQKKVPKELIDKAISMSVQSPSACNRFPIRFKAVYEDDSVKTAASLPMGIAGFGKNIPVLIAVVGQLRAYPKSRDRHVIYVDGGLASMTFMYAAQTLGLNTLPINWPDIADREKRAANFLNLDKDERIIMWIGVGYCDKERLIPASAKIDVEIARDYL</sequence>
<dbReference type="CDD" id="cd02062">
    <property type="entry name" value="Nitro_FMN_reductase"/>
    <property type="match status" value="1"/>
</dbReference>
<dbReference type="InterPro" id="IPR029479">
    <property type="entry name" value="Nitroreductase"/>
</dbReference>
<dbReference type="EMBL" id="NDXW01000001">
    <property type="protein sequence ID" value="RDH43157.1"/>
    <property type="molecule type" value="Genomic_DNA"/>
</dbReference>
<feature type="domain" description="Nitroreductase" evidence="4">
    <location>
        <begin position="248"/>
        <end position="335"/>
    </location>
</feature>
<proteinExistence type="predicted"/>
<dbReference type="InterPro" id="IPR050627">
    <property type="entry name" value="Nitroreductase/BluB"/>
</dbReference>
<name>A0A4P9VLE2_9GAMM</name>
<evidence type="ECO:0000256" key="1">
    <source>
        <dbReference type="ARBA" id="ARBA00022630"/>
    </source>
</evidence>
<reference evidence="5 6" key="1">
    <citation type="submission" date="2017-04" db="EMBL/GenBank/DDBJ databases">
        <title>Draft genome sequence of Zooshikella ganghwensis VG4 isolated from Red Sea sediments.</title>
        <authorList>
            <person name="Rehman Z."/>
            <person name="Alam I."/>
            <person name="Kamau A."/>
            <person name="Bajic V."/>
            <person name="Leiknes T."/>
        </authorList>
    </citation>
    <scope>NUCLEOTIDE SEQUENCE [LARGE SCALE GENOMIC DNA]</scope>
    <source>
        <strain evidence="5 6">VG4</strain>
    </source>
</reference>
<comment type="caution">
    <text evidence="5">The sequence shown here is derived from an EMBL/GenBank/DDBJ whole genome shotgun (WGS) entry which is preliminary data.</text>
</comment>
<protein>
    <submittedName>
        <fullName evidence="5">Nitroreductase</fullName>
    </submittedName>
</protein>
<evidence type="ECO:0000256" key="2">
    <source>
        <dbReference type="ARBA" id="ARBA00022643"/>
    </source>
</evidence>
<dbReference type="AlphaFoldDB" id="A0A4P9VLE2"/>
<dbReference type="Gene3D" id="3.40.109.10">
    <property type="entry name" value="NADH Oxidase"/>
    <property type="match status" value="1"/>
</dbReference>
<dbReference type="PANTHER" id="PTHR23026:SF90">
    <property type="entry name" value="IODOTYROSINE DEIODINASE 1"/>
    <property type="match status" value="1"/>
</dbReference>
<evidence type="ECO:0000313" key="6">
    <source>
        <dbReference type="Proteomes" id="UP000257039"/>
    </source>
</evidence>
<keyword evidence="6" id="KW-1185">Reference proteome</keyword>
<accession>A0A4P9VLE2</accession>
<keyword evidence="2" id="KW-0288">FMN</keyword>
<dbReference type="Pfam" id="PF00881">
    <property type="entry name" value="Nitroreductase"/>
    <property type="match status" value="2"/>
</dbReference>
<dbReference type="GO" id="GO:0016491">
    <property type="term" value="F:oxidoreductase activity"/>
    <property type="evidence" value="ECO:0007669"/>
    <property type="project" value="UniProtKB-KW"/>
</dbReference>
<organism evidence="5 6">
    <name type="scientific">Zooshikella ganghwensis</name>
    <dbReference type="NCBI Taxonomy" id="202772"/>
    <lineage>
        <taxon>Bacteria</taxon>
        <taxon>Pseudomonadati</taxon>
        <taxon>Pseudomonadota</taxon>
        <taxon>Gammaproteobacteria</taxon>
        <taxon>Oceanospirillales</taxon>
        <taxon>Zooshikellaceae</taxon>
        <taxon>Zooshikella</taxon>
    </lineage>
</organism>
<keyword evidence="1" id="KW-0285">Flavoprotein</keyword>
<gene>
    <name evidence="5" type="ORF">B9G39_06690</name>
</gene>
<evidence type="ECO:0000313" key="5">
    <source>
        <dbReference type="EMBL" id="RDH43157.1"/>
    </source>
</evidence>
<evidence type="ECO:0000256" key="3">
    <source>
        <dbReference type="ARBA" id="ARBA00023002"/>
    </source>
</evidence>
<keyword evidence="3" id="KW-0560">Oxidoreductase</keyword>